<dbReference type="InterPro" id="IPR010442">
    <property type="entry name" value="PET_domain"/>
</dbReference>
<keyword evidence="5 6" id="KW-0440">LIM domain</keyword>
<evidence type="ECO:0000313" key="9">
    <source>
        <dbReference type="EnsemblMetazoa" id="CLYHEMP005117.2"/>
    </source>
</evidence>
<evidence type="ECO:0000313" key="10">
    <source>
        <dbReference type="Proteomes" id="UP000594262"/>
    </source>
</evidence>
<dbReference type="CDD" id="cd09340">
    <property type="entry name" value="LIM1_Testin_like"/>
    <property type="match status" value="1"/>
</dbReference>
<sequence length="383" mass="44077">MPSTADQNELAKEDLQHKLGHERGHGAECLKCGPKCEGLDLHFWRKICKNCYCRYDEHDVKSEEEIHHGIVKNIFRKERGLSDEIGKLQIFDPEKQPAIAEQVKANFIKVPEVSSPFAMSKYLKQLPKEKDAFQGEAGQQYRNHQLQQQLPAHDFDPAFCNKLSDQEKDRMQKFTDVRDDDAGQGAIKEKTAKEKTHWKCEKCGENLMIGEVAIFAEKAGKDKCWHPNCFVCDTCQELLVDLIYFFKDGKIFCGRHYGEITRVRCAACDELIFTKEYTQAEDQNWHLQHFCCLKCDKMLGGQKYVARDGKPYCMGCYDTTFAKTCQTCKQRIAADAKRVSYKDANWHASEECFRCLACSEPMLGKQFIYKNKDVYCSGACARK</sequence>
<dbReference type="GO" id="GO:0008270">
    <property type="term" value="F:zinc ion binding"/>
    <property type="evidence" value="ECO:0007669"/>
    <property type="project" value="InterPro"/>
</dbReference>
<keyword evidence="2 6" id="KW-0479">Metal-binding</keyword>
<protein>
    <submittedName>
        <fullName evidence="9">Uncharacterized protein</fullName>
    </submittedName>
</protein>
<keyword evidence="10" id="KW-1185">Reference proteome</keyword>
<feature type="domain" description="LIM zinc-binding" evidence="7">
    <location>
        <begin position="263"/>
        <end position="323"/>
    </location>
</feature>
<dbReference type="PROSITE" id="PS00478">
    <property type="entry name" value="LIM_DOMAIN_1"/>
    <property type="match status" value="1"/>
</dbReference>
<dbReference type="InterPro" id="IPR047120">
    <property type="entry name" value="Pk/Esn/Tes"/>
</dbReference>
<dbReference type="PROSITE" id="PS51303">
    <property type="entry name" value="PET"/>
    <property type="match status" value="1"/>
</dbReference>
<accession>A0A7M5U1Y7</accession>
<evidence type="ECO:0000256" key="5">
    <source>
        <dbReference type="ARBA" id="ARBA00023038"/>
    </source>
</evidence>
<name>A0A7M5U1Y7_9CNID</name>
<organism evidence="9 10">
    <name type="scientific">Clytia hemisphaerica</name>
    <dbReference type="NCBI Taxonomy" id="252671"/>
    <lineage>
        <taxon>Eukaryota</taxon>
        <taxon>Metazoa</taxon>
        <taxon>Cnidaria</taxon>
        <taxon>Hydrozoa</taxon>
        <taxon>Hydroidolina</taxon>
        <taxon>Leptothecata</taxon>
        <taxon>Obeliida</taxon>
        <taxon>Clytiidae</taxon>
        <taxon>Clytia</taxon>
    </lineage>
</organism>
<dbReference type="Proteomes" id="UP000594262">
    <property type="component" value="Unplaced"/>
</dbReference>
<evidence type="ECO:0000259" key="8">
    <source>
        <dbReference type="PROSITE" id="PS51303"/>
    </source>
</evidence>
<dbReference type="Pfam" id="PF00412">
    <property type="entry name" value="LIM"/>
    <property type="match status" value="3"/>
</dbReference>
<dbReference type="FunFam" id="2.10.110.10:FF:000035">
    <property type="entry name" value="prickle-like protein 2 isoform X1"/>
    <property type="match status" value="1"/>
</dbReference>
<evidence type="ECO:0000256" key="4">
    <source>
        <dbReference type="ARBA" id="ARBA00022833"/>
    </source>
</evidence>
<dbReference type="Pfam" id="PF06297">
    <property type="entry name" value="PET"/>
    <property type="match status" value="1"/>
</dbReference>
<dbReference type="CDD" id="cd09341">
    <property type="entry name" value="LIM2_Testin_like"/>
    <property type="match status" value="1"/>
</dbReference>
<feature type="domain" description="PET" evidence="8">
    <location>
        <begin position="88"/>
        <end position="196"/>
    </location>
</feature>
<dbReference type="OrthoDB" id="10069167at2759"/>
<dbReference type="GeneID" id="136822254"/>
<dbReference type="PANTHER" id="PTHR24211">
    <property type="entry name" value="LIM DOMAIN-CONTAINING PROTEIN"/>
    <property type="match status" value="1"/>
</dbReference>
<evidence type="ECO:0000256" key="6">
    <source>
        <dbReference type="PROSITE-ProRule" id="PRU00125"/>
    </source>
</evidence>
<dbReference type="Gene3D" id="2.10.110.10">
    <property type="entry name" value="Cysteine Rich Protein"/>
    <property type="match status" value="3"/>
</dbReference>
<evidence type="ECO:0000256" key="2">
    <source>
        <dbReference type="ARBA" id="ARBA00022723"/>
    </source>
</evidence>
<comment type="similarity">
    <text evidence="1">Belongs to the prickle / espinas / testin family.</text>
</comment>
<dbReference type="RefSeq" id="XP_066934593.1">
    <property type="nucleotide sequence ID" value="XM_067078492.1"/>
</dbReference>
<feature type="domain" description="LIM zinc-binding" evidence="7">
    <location>
        <begin position="198"/>
        <end position="262"/>
    </location>
</feature>
<evidence type="ECO:0000256" key="1">
    <source>
        <dbReference type="ARBA" id="ARBA00008268"/>
    </source>
</evidence>
<dbReference type="PROSITE" id="PS50023">
    <property type="entry name" value="LIM_DOMAIN_2"/>
    <property type="match status" value="2"/>
</dbReference>
<keyword evidence="3" id="KW-0677">Repeat</keyword>
<evidence type="ECO:0000256" key="3">
    <source>
        <dbReference type="ARBA" id="ARBA00022737"/>
    </source>
</evidence>
<dbReference type="FunFam" id="2.10.110.10:FF:000005">
    <property type="entry name" value="Testin isoform 1"/>
    <property type="match status" value="1"/>
</dbReference>
<reference evidence="9" key="1">
    <citation type="submission" date="2021-01" db="UniProtKB">
        <authorList>
            <consortium name="EnsemblMetazoa"/>
        </authorList>
    </citation>
    <scope>IDENTIFICATION</scope>
</reference>
<keyword evidence="4 6" id="KW-0862">Zinc</keyword>
<proteinExistence type="inferred from homology"/>
<dbReference type="PANTHER" id="PTHR24211:SF22">
    <property type="entry name" value="TESTIN"/>
    <property type="match status" value="1"/>
</dbReference>
<dbReference type="AlphaFoldDB" id="A0A7M5U1Y7"/>
<dbReference type="SMART" id="SM00132">
    <property type="entry name" value="LIM"/>
    <property type="match status" value="3"/>
</dbReference>
<dbReference type="EnsemblMetazoa" id="CLYHEMT005117.2">
    <property type="protein sequence ID" value="CLYHEMP005117.2"/>
    <property type="gene ID" value="CLYHEMG005117"/>
</dbReference>
<dbReference type="InterPro" id="IPR001781">
    <property type="entry name" value="Znf_LIM"/>
</dbReference>
<evidence type="ECO:0000259" key="7">
    <source>
        <dbReference type="PROSITE" id="PS50023"/>
    </source>
</evidence>
<dbReference type="SUPFAM" id="SSF57716">
    <property type="entry name" value="Glucocorticoid receptor-like (DNA-binding domain)"/>
    <property type="match status" value="2"/>
</dbReference>